<sequence>MSAPSLDHGALRHSLRQVKAWRVRRLRAARGLHDRARAQQEQRDTLRTRQTRQLNDSRDPGPRKRRASVTKTDLAFWRISPEHVERATRSSFIAPDIRFETLRTREDGELLCVGKRKRSAIDLPRPNDMVVLYERPEAEVTEGRGGQERFFLWTKRRYMLVSVSEISSLLAEFVLREM</sequence>
<dbReference type="EMBL" id="LGRX02033085">
    <property type="protein sequence ID" value="KAK3243074.1"/>
    <property type="molecule type" value="Genomic_DNA"/>
</dbReference>
<accession>A0AAE0BVY7</accession>
<evidence type="ECO:0000256" key="1">
    <source>
        <dbReference type="SAM" id="MobiDB-lite"/>
    </source>
</evidence>
<proteinExistence type="predicted"/>
<evidence type="ECO:0000313" key="2">
    <source>
        <dbReference type="EMBL" id="KAK3243074.1"/>
    </source>
</evidence>
<evidence type="ECO:0000313" key="3">
    <source>
        <dbReference type="Proteomes" id="UP001190700"/>
    </source>
</evidence>
<keyword evidence="3" id="KW-1185">Reference proteome</keyword>
<feature type="compositionally biased region" description="Basic and acidic residues" evidence="1">
    <location>
        <begin position="31"/>
        <end position="47"/>
    </location>
</feature>
<organism evidence="2 3">
    <name type="scientific">Cymbomonas tetramitiformis</name>
    <dbReference type="NCBI Taxonomy" id="36881"/>
    <lineage>
        <taxon>Eukaryota</taxon>
        <taxon>Viridiplantae</taxon>
        <taxon>Chlorophyta</taxon>
        <taxon>Pyramimonadophyceae</taxon>
        <taxon>Pyramimonadales</taxon>
        <taxon>Pyramimonadaceae</taxon>
        <taxon>Cymbomonas</taxon>
    </lineage>
</organism>
<comment type="caution">
    <text evidence="2">The sequence shown here is derived from an EMBL/GenBank/DDBJ whole genome shotgun (WGS) entry which is preliminary data.</text>
</comment>
<protein>
    <submittedName>
        <fullName evidence="2">Uncharacterized protein</fullName>
    </submittedName>
</protein>
<dbReference type="Proteomes" id="UP001190700">
    <property type="component" value="Unassembled WGS sequence"/>
</dbReference>
<dbReference type="AlphaFoldDB" id="A0AAE0BVY7"/>
<gene>
    <name evidence="2" type="ORF">CYMTET_47216</name>
</gene>
<feature type="region of interest" description="Disordered" evidence="1">
    <location>
        <begin position="31"/>
        <end position="69"/>
    </location>
</feature>
<reference evidence="2 3" key="1">
    <citation type="journal article" date="2015" name="Genome Biol. Evol.">
        <title>Comparative Genomics of a Bacterivorous Green Alga Reveals Evolutionary Causalities and Consequences of Phago-Mixotrophic Mode of Nutrition.</title>
        <authorList>
            <person name="Burns J.A."/>
            <person name="Paasch A."/>
            <person name="Narechania A."/>
            <person name="Kim E."/>
        </authorList>
    </citation>
    <scope>NUCLEOTIDE SEQUENCE [LARGE SCALE GENOMIC DNA]</scope>
    <source>
        <strain evidence="2 3">PLY_AMNH</strain>
    </source>
</reference>
<name>A0AAE0BVY7_9CHLO</name>